<geneLocation type="plasmid" evidence="2">
    <name>unnamed1</name>
</geneLocation>
<reference evidence="2 3" key="1">
    <citation type="submission" date="2018-09" db="EMBL/GenBank/DDBJ databases">
        <title>Sphingomonas peninsula sp. nov., isolated from fildes peninsula, Antarctic soil.</title>
        <authorList>
            <person name="Yingchao G."/>
        </authorList>
    </citation>
    <scope>NUCLEOTIDE SEQUENCE [LARGE SCALE GENOMIC DNA]</scope>
    <source>
        <strain evidence="2 3">YZ-8</strain>
        <plasmid evidence="2 3">unnamed1</plasmid>
    </source>
</reference>
<keyword evidence="1" id="KW-0812">Transmembrane</keyword>
<dbReference type="EMBL" id="CP032828">
    <property type="protein sequence ID" value="AYJ85363.1"/>
    <property type="molecule type" value="Genomic_DNA"/>
</dbReference>
<dbReference type="AlphaFoldDB" id="A0A494TE76"/>
<gene>
    <name evidence="2" type="ORF">D3Y57_05020</name>
</gene>
<protein>
    <submittedName>
        <fullName evidence="2">Uncharacterized protein</fullName>
    </submittedName>
</protein>
<accession>A0A494TE76</accession>
<name>A0A494TE76_SPHPE</name>
<dbReference type="OrthoDB" id="8159751at2"/>
<keyword evidence="1" id="KW-1133">Transmembrane helix</keyword>
<dbReference type="GeneID" id="39491421"/>
<keyword evidence="1" id="KW-0472">Membrane</keyword>
<organism evidence="2 3">
    <name type="scientific">Sphingomonas paeninsulae</name>
    <dbReference type="NCBI Taxonomy" id="2319844"/>
    <lineage>
        <taxon>Bacteria</taxon>
        <taxon>Pseudomonadati</taxon>
        <taxon>Pseudomonadota</taxon>
        <taxon>Alphaproteobacteria</taxon>
        <taxon>Sphingomonadales</taxon>
        <taxon>Sphingomonadaceae</taxon>
        <taxon>Sphingomonas</taxon>
    </lineage>
</organism>
<sequence length="121" mass="12951">MIKTLIAATRDRNRLTEILQIASTFGLSTLFSAAIRRATVRIVRARLSPERGTPTVQTLAWELAKIGDDGPRLVRAAMRRLEADPPVTNGDSRAAIISAGRWIAGAILIGLAMVAAALAFS</sequence>
<evidence type="ECO:0000256" key="1">
    <source>
        <dbReference type="SAM" id="Phobius"/>
    </source>
</evidence>
<evidence type="ECO:0000313" key="2">
    <source>
        <dbReference type="EMBL" id="AYJ85363.1"/>
    </source>
</evidence>
<keyword evidence="3" id="KW-1185">Reference proteome</keyword>
<dbReference type="RefSeq" id="WP_121151890.1">
    <property type="nucleotide sequence ID" value="NZ_CP032828.1"/>
</dbReference>
<evidence type="ECO:0000313" key="3">
    <source>
        <dbReference type="Proteomes" id="UP000276254"/>
    </source>
</evidence>
<dbReference type="KEGG" id="spha:D3Y57_05020"/>
<keyword evidence="2" id="KW-0614">Plasmid</keyword>
<feature type="transmembrane region" description="Helical" evidence="1">
    <location>
        <begin position="102"/>
        <end position="120"/>
    </location>
</feature>
<dbReference type="Proteomes" id="UP000276254">
    <property type="component" value="Plasmid unnamed1"/>
</dbReference>
<proteinExistence type="predicted"/>